<dbReference type="InterPro" id="IPR036249">
    <property type="entry name" value="Thioredoxin-like_sf"/>
</dbReference>
<protein>
    <submittedName>
        <fullName evidence="1">Cytochrome C oxidase subunit I</fullName>
    </submittedName>
</protein>
<name>A0A368L003_9BURK</name>
<dbReference type="SUPFAM" id="SSF52833">
    <property type="entry name" value="Thioredoxin-like"/>
    <property type="match status" value="1"/>
</dbReference>
<dbReference type="AlphaFoldDB" id="A0A368L003"/>
<sequence>MLLVCLAPVLASYIAYYGLFGWRPLGGQTNYGTLIEPQRPLQGSGLQWEKLGGGELDWRHWQGKWIMVAIDSGECLEACAEKLYAMRQIRLTTNQEQERIERLWLVNDAKPISTEILRAYDGMHVARAQASQLATFFPVDAGGQVSDGIYLIDPLGNLMMRFPKQANLNRMKKDVNKLLKVTSGWHNLKSERP</sequence>
<evidence type="ECO:0000313" key="2">
    <source>
        <dbReference type="Proteomes" id="UP000252357"/>
    </source>
</evidence>
<reference evidence="1 2" key="1">
    <citation type="journal article" date="2018" name="Int. J. Syst. Evol. Microbiol.">
        <title>Parvibium lacunae gen. nov., sp. nov., a new member of the family Alcaligenaceae isolated from a freshwater pond.</title>
        <authorList>
            <person name="Chen W.M."/>
            <person name="Xie P.B."/>
            <person name="Hsu M.Y."/>
            <person name="Sheu S.Y."/>
        </authorList>
    </citation>
    <scope>NUCLEOTIDE SEQUENCE [LARGE SCALE GENOMIC DNA]</scope>
    <source>
        <strain evidence="1 2">KMB9</strain>
    </source>
</reference>
<dbReference type="EMBL" id="QPGB01000005">
    <property type="protein sequence ID" value="RCS56887.1"/>
    <property type="molecule type" value="Genomic_DNA"/>
</dbReference>
<keyword evidence="2" id="KW-1185">Reference proteome</keyword>
<accession>A0A368L003</accession>
<gene>
    <name evidence="1" type="ORF">DU000_10930</name>
</gene>
<dbReference type="Proteomes" id="UP000252357">
    <property type="component" value="Unassembled WGS sequence"/>
</dbReference>
<proteinExistence type="predicted"/>
<comment type="caution">
    <text evidence="1">The sequence shown here is derived from an EMBL/GenBank/DDBJ whole genome shotgun (WGS) entry which is preliminary data.</text>
</comment>
<organism evidence="1 2">
    <name type="scientific">Parvibium lacunae</name>
    <dbReference type="NCBI Taxonomy" id="1888893"/>
    <lineage>
        <taxon>Bacteria</taxon>
        <taxon>Pseudomonadati</taxon>
        <taxon>Pseudomonadota</taxon>
        <taxon>Betaproteobacteria</taxon>
        <taxon>Burkholderiales</taxon>
        <taxon>Alcaligenaceae</taxon>
        <taxon>Parvibium</taxon>
    </lineage>
</organism>
<evidence type="ECO:0000313" key="1">
    <source>
        <dbReference type="EMBL" id="RCS56887.1"/>
    </source>
</evidence>
<dbReference type="OrthoDB" id="9180342at2"/>